<name>A0ABS5VX68_9BACT</name>
<dbReference type="Proteomes" id="UP000772618">
    <property type="component" value="Unassembled WGS sequence"/>
</dbReference>
<dbReference type="RefSeq" id="WP_254156676.1">
    <property type="nucleotide sequence ID" value="NZ_JAHESD010000078.1"/>
</dbReference>
<dbReference type="SUPFAM" id="SSF56059">
    <property type="entry name" value="Glutathione synthetase ATP-binding domain-like"/>
    <property type="match status" value="1"/>
</dbReference>
<evidence type="ECO:0000313" key="1">
    <source>
        <dbReference type="EMBL" id="MBT1706015.1"/>
    </source>
</evidence>
<reference evidence="1 2" key="1">
    <citation type="submission" date="2021-05" db="EMBL/GenBank/DDBJ databases">
        <title>A Polyphasic approach of four new species of the genus Ohtaekwangia: Ohtaekwangia histidinii sp. nov., Ohtaekwangia cretensis sp. nov., Ohtaekwangia indiensis sp. nov., Ohtaekwangia reichenbachii sp. nov. from diverse environment.</title>
        <authorList>
            <person name="Octaviana S."/>
        </authorList>
    </citation>
    <scope>NUCLEOTIDE SEQUENCE [LARGE SCALE GENOMIC DNA]</scope>
    <source>
        <strain evidence="1 2">PWU20</strain>
    </source>
</reference>
<keyword evidence="2" id="KW-1185">Reference proteome</keyword>
<gene>
    <name evidence="1" type="ORF">KK060_22175</name>
</gene>
<sequence length="290" mass="33175">MGGMFGESKFEVLQKIPSAVVPKTILIKRPSSKEAVLKSLEDNGFSWPVIFKPDIGERGYMVKKVSSVEDIENYLKLVKTDFLAQELVTLPLEFGVFYTRLPNEEHGKVTSVVMKEMLHVVGDGRLNLRQLILAKDRAKLQWERLEKMYEHRLDEVLPIGFKMELVSIGNHALGTKFLDGTSLINEELSSSFDKISKKIDGFYFGRFDLKCASLPDLFQGNVKIVELNGCGAEPAHIYDPNFKIWKAISVLLNHWKNIFIISTHNRRNGVRYTTLREGLKYYQKFKAATR</sequence>
<organism evidence="1 2">
    <name type="scientific">Chryseosolibacter indicus</name>
    <dbReference type="NCBI Taxonomy" id="2782351"/>
    <lineage>
        <taxon>Bacteria</taxon>
        <taxon>Pseudomonadati</taxon>
        <taxon>Bacteroidota</taxon>
        <taxon>Cytophagia</taxon>
        <taxon>Cytophagales</taxon>
        <taxon>Chryseotaleaceae</taxon>
        <taxon>Chryseosolibacter</taxon>
    </lineage>
</organism>
<proteinExistence type="predicted"/>
<comment type="caution">
    <text evidence="1">The sequence shown here is derived from an EMBL/GenBank/DDBJ whole genome shotgun (WGS) entry which is preliminary data.</text>
</comment>
<accession>A0ABS5VX68</accession>
<evidence type="ECO:0000313" key="2">
    <source>
        <dbReference type="Proteomes" id="UP000772618"/>
    </source>
</evidence>
<protein>
    <recommendedName>
        <fullName evidence="3">ATP-grasp domain-containing protein</fullName>
    </recommendedName>
</protein>
<evidence type="ECO:0008006" key="3">
    <source>
        <dbReference type="Google" id="ProtNLM"/>
    </source>
</evidence>
<dbReference type="EMBL" id="JAHESD010000078">
    <property type="protein sequence ID" value="MBT1706015.1"/>
    <property type="molecule type" value="Genomic_DNA"/>
</dbReference>